<evidence type="ECO:0000313" key="1">
    <source>
        <dbReference type="EMBL" id="MED6242803.1"/>
    </source>
</evidence>
<keyword evidence="2" id="KW-1185">Reference proteome</keyword>
<comment type="caution">
    <text evidence="1">The sequence shown here is derived from an EMBL/GenBank/DDBJ whole genome shotgun (WGS) entry which is preliminary data.</text>
</comment>
<accession>A0ABU7AZB9</accession>
<dbReference type="Proteomes" id="UP001345963">
    <property type="component" value="Unassembled WGS sequence"/>
</dbReference>
<name>A0ABU7AZB9_9TELE</name>
<evidence type="ECO:0000313" key="2">
    <source>
        <dbReference type="Proteomes" id="UP001345963"/>
    </source>
</evidence>
<dbReference type="EMBL" id="JAHUTI010031748">
    <property type="protein sequence ID" value="MED6242803.1"/>
    <property type="molecule type" value="Genomic_DNA"/>
</dbReference>
<sequence length="87" mass="9915">MSGLRRVLSCVCQNVRPKWMAPTTMKGTLAAAVKRRFCDCEKNPLYCIATEPRSKGQVLLFLKHHCFRSQEYGDHGAAEDRGETREE</sequence>
<reference evidence="1 2" key="1">
    <citation type="submission" date="2021-07" db="EMBL/GenBank/DDBJ databases">
        <authorList>
            <person name="Palmer J.M."/>
        </authorList>
    </citation>
    <scope>NUCLEOTIDE SEQUENCE [LARGE SCALE GENOMIC DNA]</scope>
    <source>
        <strain evidence="1 2">AT_MEX2019</strain>
        <tissue evidence="1">Muscle</tissue>
    </source>
</reference>
<gene>
    <name evidence="1" type="ORF">ATANTOWER_010011</name>
</gene>
<protein>
    <submittedName>
        <fullName evidence="1">Uncharacterized protein</fullName>
    </submittedName>
</protein>
<organism evidence="1 2">
    <name type="scientific">Ataeniobius toweri</name>
    <dbReference type="NCBI Taxonomy" id="208326"/>
    <lineage>
        <taxon>Eukaryota</taxon>
        <taxon>Metazoa</taxon>
        <taxon>Chordata</taxon>
        <taxon>Craniata</taxon>
        <taxon>Vertebrata</taxon>
        <taxon>Euteleostomi</taxon>
        <taxon>Actinopterygii</taxon>
        <taxon>Neopterygii</taxon>
        <taxon>Teleostei</taxon>
        <taxon>Neoteleostei</taxon>
        <taxon>Acanthomorphata</taxon>
        <taxon>Ovalentaria</taxon>
        <taxon>Atherinomorphae</taxon>
        <taxon>Cyprinodontiformes</taxon>
        <taxon>Goodeidae</taxon>
        <taxon>Ataeniobius</taxon>
    </lineage>
</organism>
<proteinExistence type="predicted"/>